<reference evidence="1" key="1">
    <citation type="submission" date="2023-01" db="EMBL/GenBank/DDBJ databases">
        <authorList>
            <person name="Van Ghelder C."/>
            <person name="Rancurel C."/>
        </authorList>
    </citation>
    <scope>NUCLEOTIDE SEQUENCE</scope>
    <source>
        <strain evidence="1">CNCM I-4278</strain>
    </source>
</reference>
<evidence type="ECO:0000313" key="1">
    <source>
        <dbReference type="EMBL" id="CAI6336935.1"/>
    </source>
</evidence>
<gene>
    <name evidence="1" type="ORF">PDIGIT_LOCUS10041</name>
</gene>
<evidence type="ECO:0000313" key="2">
    <source>
        <dbReference type="Proteomes" id="UP001152607"/>
    </source>
</evidence>
<name>A0A9W4XQD8_9PLEO</name>
<organism evidence="1 2">
    <name type="scientific">Periconia digitata</name>
    <dbReference type="NCBI Taxonomy" id="1303443"/>
    <lineage>
        <taxon>Eukaryota</taxon>
        <taxon>Fungi</taxon>
        <taxon>Dikarya</taxon>
        <taxon>Ascomycota</taxon>
        <taxon>Pezizomycotina</taxon>
        <taxon>Dothideomycetes</taxon>
        <taxon>Pleosporomycetidae</taxon>
        <taxon>Pleosporales</taxon>
        <taxon>Massarineae</taxon>
        <taxon>Periconiaceae</taxon>
        <taxon>Periconia</taxon>
    </lineage>
</organism>
<sequence>MVLCPQPLKPSISATRSVARPRMEPLFAMGDCSTPSFTHPPTHPFIHPSIHDQAYRIRLQGEGKKKRGTAICLSPIKYASVKDSWWPLFRRELISPDYARAVLFSDMLTTSVSLNLLRSSPPPFKFLPKSHPIRLGAPRNRPTVYGYAVYCVILGTRAVVSTPTTTTTTTTSLVRSMPAFERGAHRGQA</sequence>
<proteinExistence type="predicted"/>
<dbReference type="EMBL" id="CAOQHR010000007">
    <property type="protein sequence ID" value="CAI6336935.1"/>
    <property type="molecule type" value="Genomic_DNA"/>
</dbReference>
<keyword evidence="2" id="KW-1185">Reference proteome</keyword>
<accession>A0A9W4XQD8</accession>
<dbReference type="AlphaFoldDB" id="A0A9W4XQD8"/>
<protein>
    <submittedName>
        <fullName evidence="1">Uncharacterized protein</fullName>
    </submittedName>
</protein>
<comment type="caution">
    <text evidence="1">The sequence shown here is derived from an EMBL/GenBank/DDBJ whole genome shotgun (WGS) entry which is preliminary data.</text>
</comment>
<dbReference type="Proteomes" id="UP001152607">
    <property type="component" value="Unassembled WGS sequence"/>
</dbReference>